<evidence type="ECO:0000256" key="6">
    <source>
        <dbReference type="ARBA" id="ARBA00022918"/>
    </source>
</evidence>
<dbReference type="InterPro" id="IPR036397">
    <property type="entry name" value="RNaseH_sf"/>
</dbReference>
<dbReference type="Pfam" id="PF17921">
    <property type="entry name" value="Integrase_H2C2"/>
    <property type="match status" value="1"/>
</dbReference>
<evidence type="ECO:0000313" key="11">
    <source>
        <dbReference type="Proteomes" id="UP001347796"/>
    </source>
</evidence>
<dbReference type="Pfam" id="PF00665">
    <property type="entry name" value="rve"/>
    <property type="match status" value="1"/>
</dbReference>
<dbReference type="Gene3D" id="3.30.420.10">
    <property type="entry name" value="Ribonuclease H-like superfamily/Ribonuclease H"/>
    <property type="match status" value="1"/>
</dbReference>
<evidence type="ECO:0008006" key="12">
    <source>
        <dbReference type="Google" id="ProtNLM"/>
    </source>
</evidence>
<dbReference type="PANTHER" id="PTHR37984:SF5">
    <property type="entry name" value="PROTEIN NYNRIN-LIKE"/>
    <property type="match status" value="1"/>
</dbReference>
<keyword evidence="4" id="KW-0255">Endonuclease</keyword>
<evidence type="ECO:0000256" key="4">
    <source>
        <dbReference type="ARBA" id="ARBA00022759"/>
    </source>
</evidence>
<dbReference type="InterPro" id="IPR043128">
    <property type="entry name" value="Rev_trsase/Diguanyl_cyclase"/>
</dbReference>
<keyword evidence="1" id="KW-0808">Transferase</keyword>
<sequence length="1241" mass="142954">MTHKFYVVSNINRNFILGRDWLINNGVRLYYDLGCLKVKDEYIPLVEDLNISSLVRIANQVIIKPQTSHLCFVNAKPVANLMHDDSVIISPVDFGFISNQPGLLITNGVSNATKRRRFPLMITNGTNRTFKLKRGCIVGRIENIASGKLIAFTEISQTNTAQTPPAVNLNDVDVPAQFKDRLHNLISSNNDLFAATDLDLSQTDTVKMTINTGSHPPIKLPPYRTPLNKRHVVDQAIDDMLKANIIRPSCSPWSFPIVIVSKKDGSKRFCVDFRKLNKITKFSSYPLPRVDDILAQLHDKQYFSKLDMKSGYWQVLMDKADREKTAFSCHRGLYEFNTMPFGIANAPGLFQGLMAIVLRDMQTFAIAYLDDILIFSSSLEDHFKHINLVFDRIRVHKLKLKLKKCSFLQTETTYLGFVITPNGIKPDPQKVSVIKNISQPQTVKQVRSIIGMCSYYRRYFSNFSKLAEPLIALTRKNAKFEWTLQCENSFHALKQTLVQIPMLSYPNPNKPYILYTDASNFSVGAYLCQTKRNSKGIEEELPVYLLSHTLSNTQSRWSTIEKECYAIHYALQKLDFYLHDAEFIIRTDHKPLKYLLDSPMNNKKLEMWSLTISAYNCKIEYLSGKQNVIADFLSRMPTQFQEEELLNSEVNDNTLEINAINSNQFEPREFAKCTVDLGNNANTVKPPTLEGYNMIEEQVKDKDIVNIIAQLRSNKPCASNNKYLLMQDVLHYISDPNDEPTPRLFVPDHLRSDVIKEYHDMFHLGIDKTYSFIKEKYYWPNLYKHIYQYVSRCVTCQKRSSKKIKPPLQETDIPPYPFAKVSLDLSGPYPLSLSGNKYIISFVDWYSGWPEAYAVKDKSADNVAHLLIDEIFPRYGTPLQLVTDNGSENENRTMHQTLTALNIHHITTSYYRPQSNSRVERFHQTMVSVLSKKLEDNLNTWDLYLNQTLAAIRFNICESSKFSPFYLLYTRDVVLPIDNLLKPRRKYLGEEFHQIALENQHKAFLLVHKNLKKAKRRQAHYADKNSKAIAFEVGDPVYIKNHLRKSKLQSKWKPFYRILTKTGPLSFIVKNQLDGSTTKSHAEHLRLANLDNWDIPTDNIPKLRQANYVVPPDDSSDDDMDHVNDLDPTPFDITDQYRRERDDSSDEDDIPLMELAKRLRNKDRIASKTYVPHTSDEKSETYIDDQLETCRDDKLEPCVDNYVQESMDVDAVDIAITNLNTHNDPNANLKQLLTSILGMIK</sequence>
<comment type="caution">
    <text evidence="10">The sequence shown here is derived from an EMBL/GenBank/DDBJ whole genome shotgun (WGS) entry which is preliminary data.</text>
</comment>
<keyword evidence="6" id="KW-0695">RNA-directed DNA polymerase</keyword>
<gene>
    <name evidence="10" type="ORF">SNE40_012662</name>
</gene>
<evidence type="ECO:0000259" key="9">
    <source>
        <dbReference type="PROSITE" id="PS50994"/>
    </source>
</evidence>
<dbReference type="GO" id="GO:0003964">
    <property type="term" value="F:RNA-directed DNA polymerase activity"/>
    <property type="evidence" value="ECO:0007669"/>
    <property type="project" value="UniProtKB-KW"/>
</dbReference>
<keyword evidence="3" id="KW-0540">Nuclease</keyword>
<feature type="region of interest" description="Disordered" evidence="7">
    <location>
        <begin position="1112"/>
        <end position="1133"/>
    </location>
</feature>
<dbReference type="InterPro" id="IPR041373">
    <property type="entry name" value="RT_RNaseH"/>
</dbReference>
<dbReference type="InterPro" id="IPR041588">
    <property type="entry name" value="Integrase_H2C2"/>
</dbReference>
<dbReference type="Pfam" id="PF00078">
    <property type="entry name" value="RVT_1"/>
    <property type="match status" value="1"/>
</dbReference>
<dbReference type="InterPro" id="IPR050951">
    <property type="entry name" value="Retrovirus_Pol_polyprotein"/>
</dbReference>
<dbReference type="EMBL" id="JAZGQO010000008">
    <property type="protein sequence ID" value="KAK6180521.1"/>
    <property type="molecule type" value="Genomic_DNA"/>
</dbReference>
<accession>A0AAN8PWE0</accession>
<dbReference type="GO" id="GO:0004519">
    <property type="term" value="F:endonuclease activity"/>
    <property type="evidence" value="ECO:0007669"/>
    <property type="project" value="UniProtKB-KW"/>
</dbReference>
<dbReference type="InterPro" id="IPR001584">
    <property type="entry name" value="Integrase_cat-core"/>
</dbReference>
<evidence type="ECO:0000313" key="10">
    <source>
        <dbReference type="EMBL" id="KAK6180521.1"/>
    </source>
</evidence>
<dbReference type="PROSITE" id="PS50994">
    <property type="entry name" value="INTEGRASE"/>
    <property type="match status" value="1"/>
</dbReference>
<feature type="domain" description="Integrase catalytic" evidence="9">
    <location>
        <begin position="813"/>
        <end position="972"/>
    </location>
</feature>
<dbReference type="SUPFAM" id="SSF56672">
    <property type="entry name" value="DNA/RNA polymerases"/>
    <property type="match status" value="1"/>
</dbReference>
<dbReference type="GO" id="GO:0015074">
    <property type="term" value="P:DNA integration"/>
    <property type="evidence" value="ECO:0007669"/>
    <property type="project" value="InterPro"/>
</dbReference>
<evidence type="ECO:0000256" key="1">
    <source>
        <dbReference type="ARBA" id="ARBA00022679"/>
    </source>
</evidence>
<dbReference type="InterPro" id="IPR043502">
    <property type="entry name" value="DNA/RNA_pol_sf"/>
</dbReference>
<dbReference type="Proteomes" id="UP001347796">
    <property type="component" value="Unassembled WGS sequence"/>
</dbReference>
<keyword evidence="11" id="KW-1185">Reference proteome</keyword>
<dbReference type="SUPFAM" id="SSF53098">
    <property type="entry name" value="Ribonuclease H-like"/>
    <property type="match status" value="1"/>
</dbReference>
<evidence type="ECO:0000256" key="3">
    <source>
        <dbReference type="ARBA" id="ARBA00022722"/>
    </source>
</evidence>
<keyword evidence="2" id="KW-0548">Nucleotidyltransferase</keyword>
<dbReference type="AlphaFoldDB" id="A0AAN8PWE0"/>
<evidence type="ECO:0000256" key="5">
    <source>
        <dbReference type="ARBA" id="ARBA00022801"/>
    </source>
</evidence>
<feature type="domain" description="Reverse transcriptase" evidence="8">
    <location>
        <begin position="241"/>
        <end position="419"/>
    </location>
</feature>
<evidence type="ECO:0000259" key="8">
    <source>
        <dbReference type="PROSITE" id="PS50878"/>
    </source>
</evidence>
<reference evidence="10 11" key="1">
    <citation type="submission" date="2024-01" db="EMBL/GenBank/DDBJ databases">
        <title>The genome of the rayed Mediterranean limpet Patella caerulea (Linnaeus, 1758).</title>
        <authorList>
            <person name="Anh-Thu Weber A."/>
            <person name="Halstead-Nussloch G."/>
        </authorList>
    </citation>
    <scope>NUCLEOTIDE SEQUENCE [LARGE SCALE GENOMIC DNA]</scope>
    <source>
        <strain evidence="10">AATW-2023a</strain>
        <tissue evidence="10">Whole specimen</tissue>
    </source>
</reference>
<dbReference type="Gene3D" id="3.10.10.10">
    <property type="entry name" value="HIV Type 1 Reverse Transcriptase, subunit A, domain 1"/>
    <property type="match status" value="1"/>
</dbReference>
<dbReference type="InterPro" id="IPR000477">
    <property type="entry name" value="RT_dom"/>
</dbReference>
<dbReference type="GO" id="GO:0003676">
    <property type="term" value="F:nucleic acid binding"/>
    <property type="evidence" value="ECO:0007669"/>
    <property type="project" value="InterPro"/>
</dbReference>
<dbReference type="GO" id="GO:0016787">
    <property type="term" value="F:hydrolase activity"/>
    <property type="evidence" value="ECO:0007669"/>
    <property type="project" value="UniProtKB-KW"/>
</dbReference>
<name>A0AAN8PWE0_PATCE</name>
<dbReference type="Pfam" id="PF17917">
    <property type="entry name" value="RT_RNaseH"/>
    <property type="match status" value="1"/>
</dbReference>
<dbReference type="PANTHER" id="PTHR37984">
    <property type="entry name" value="PROTEIN CBG26694"/>
    <property type="match status" value="1"/>
</dbReference>
<evidence type="ECO:0000256" key="2">
    <source>
        <dbReference type="ARBA" id="ARBA00022695"/>
    </source>
</evidence>
<dbReference type="FunFam" id="3.30.70.270:FF:000020">
    <property type="entry name" value="Transposon Tf2-6 polyprotein-like Protein"/>
    <property type="match status" value="1"/>
</dbReference>
<dbReference type="FunFam" id="1.10.340.70:FF:000001">
    <property type="entry name" value="Retrovirus-related Pol polyprotein from transposon gypsy-like Protein"/>
    <property type="match status" value="1"/>
</dbReference>
<dbReference type="CDD" id="cd09274">
    <property type="entry name" value="RNase_HI_RT_Ty3"/>
    <property type="match status" value="1"/>
</dbReference>
<dbReference type="PROSITE" id="PS50878">
    <property type="entry name" value="RT_POL"/>
    <property type="match status" value="1"/>
</dbReference>
<evidence type="ECO:0000256" key="7">
    <source>
        <dbReference type="SAM" id="MobiDB-lite"/>
    </source>
</evidence>
<keyword evidence="5" id="KW-0378">Hydrolase</keyword>
<organism evidence="10 11">
    <name type="scientific">Patella caerulea</name>
    <name type="common">Rayed Mediterranean limpet</name>
    <dbReference type="NCBI Taxonomy" id="87958"/>
    <lineage>
        <taxon>Eukaryota</taxon>
        <taxon>Metazoa</taxon>
        <taxon>Spiralia</taxon>
        <taxon>Lophotrochozoa</taxon>
        <taxon>Mollusca</taxon>
        <taxon>Gastropoda</taxon>
        <taxon>Patellogastropoda</taxon>
        <taxon>Patelloidea</taxon>
        <taxon>Patellidae</taxon>
        <taxon>Patella</taxon>
    </lineage>
</organism>
<dbReference type="InterPro" id="IPR012337">
    <property type="entry name" value="RNaseH-like_sf"/>
</dbReference>
<proteinExistence type="predicted"/>
<dbReference type="Gene3D" id="1.10.340.70">
    <property type="match status" value="1"/>
</dbReference>
<dbReference type="Gene3D" id="3.30.70.270">
    <property type="match status" value="2"/>
</dbReference>
<dbReference type="CDD" id="cd01647">
    <property type="entry name" value="RT_LTR"/>
    <property type="match status" value="1"/>
</dbReference>
<protein>
    <recommendedName>
        <fullName evidence="12">Reverse transcriptase</fullName>
    </recommendedName>
</protein>